<dbReference type="SUPFAM" id="SSF56281">
    <property type="entry name" value="Metallo-hydrolase/oxidoreductase"/>
    <property type="match status" value="1"/>
</dbReference>
<dbReference type="InterPro" id="IPR008254">
    <property type="entry name" value="Flavodoxin/NO_synth"/>
</dbReference>
<organism evidence="2">
    <name type="scientific">bioreactor metagenome</name>
    <dbReference type="NCBI Taxonomy" id="1076179"/>
    <lineage>
        <taxon>unclassified sequences</taxon>
        <taxon>metagenomes</taxon>
        <taxon>ecological metagenomes</taxon>
    </lineage>
</organism>
<dbReference type="GO" id="GO:0010181">
    <property type="term" value="F:FMN binding"/>
    <property type="evidence" value="ECO:0007669"/>
    <property type="project" value="InterPro"/>
</dbReference>
<dbReference type="AlphaFoldDB" id="A0A645B2V9"/>
<accession>A0A645B2V9</accession>
<dbReference type="InterPro" id="IPR036866">
    <property type="entry name" value="RibonucZ/Hydroxyglut_hydro"/>
</dbReference>
<keyword evidence="2" id="KW-0560">Oxidoreductase</keyword>
<dbReference type="PANTHER" id="PTHR43717">
    <property type="entry name" value="ANAEROBIC NITRIC OXIDE REDUCTASE FLAVORUBREDOXIN"/>
    <property type="match status" value="1"/>
</dbReference>
<dbReference type="InterPro" id="IPR029039">
    <property type="entry name" value="Flavoprotein-like_sf"/>
</dbReference>
<sequence>MSPYAKLVEKALQKIEGLPLKMIAPSHGAIWRSHIEKIVSQYSKWGVGVKNDTLIIAYETMWGGTENVARSILTGAASAGIPVKLFRLNSSDNSHIVAELLEAGGVLFGSPTLNYGMMPAMGGLLTYLKGLKPGKKLAAAFGTYGWSGGAQKDMEEFLAKAGFELQPGFNCKWKPQSGETGDAEKFGYEFAMKIKENK</sequence>
<dbReference type="EMBL" id="VSSQ01015560">
    <property type="protein sequence ID" value="MPM56054.1"/>
    <property type="molecule type" value="Genomic_DNA"/>
</dbReference>
<dbReference type="PANTHER" id="PTHR43717:SF1">
    <property type="entry name" value="ANAEROBIC NITRIC OXIDE REDUCTASE FLAVORUBREDOXIN"/>
    <property type="match status" value="1"/>
</dbReference>
<gene>
    <name evidence="2" type="primary">fprA_12</name>
    <name evidence="2" type="ORF">SDC9_102853</name>
</gene>
<dbReference type="GO" id="GO:0016491">
    <property type="term" value="F:oxidoreductase activity"/>
    <property type="evidence" value="ECO:0007669"/>
    <property type="project" value="UniProtKB-KW"/>
</dbReference>
<dbReference type="PROSITE" id="PS50902">
    <property type="entry name" value="FLAVODOXIN_LIKE"/>
    <property type="match status" value="1"/>
</dbReference>
<dbReference type="Gene3D" id="3.60.15.10">
    <property type="entry name" value="Ribonuclease Z/Hydroxyacylglutathione hydrolase-like"/>
    <property type="match status" value="1"/>
</dbReference>
<feature type="domain" description="Flavodoxin-like" evidence="1">
    <location>
        <begin position="54"/>
        <end position="191"/>
    </location>
</feature>
<dbReference type="Pfam" id="PF00258">
    <property type="entry name" value="Flavodoxin_1"/>
    <property type="match status" value="1"/>
</dbReference>
<evidence type="ECO:0000259" key="1">
    <source>
        <dbReference type="PROSITE" id="PS50902"/>
    </source>
</evidence>
<evidence type="ECO:0000313" key="2">
    <source>
        <dbReference type="EMBL" id="MPM56054.1"/>
    </source>
</evidence>
<dbReference type="SUPFAM" id="SSF52218">
    <property type="entry name" value="Flavoproteins"/>
    <property type="match status" value="1"/>
</dbReference>
<proteinExistence type="predicted"/>
<name>A0A645B2V9_9ZZZZ</name>
<dbReference type="EC" id="1.-.-.-" evidence="2"/>
<reference evidence="2" key="1">
    <citation type="submission" date="2019-08" db="EMBL/GenBank/DDBJ databases">
        <authorList>
            <person name="Kucharzyk K."/>
            <person name="Murdoch R.W."/>
            <person name="Higgins S."/>
            <person name="Loffler F."/>
        </authorList>
    </citation>
    <scope>NUCLEOTIDE SEQUENCE</scope>
</reference>
<protein>
    <submittedName>
        <fullName evidence="2">Nitric oxide reductase</fullName>
        <ecNumber evidence="2">1.-.-.-</ecNumber>
    </submittedName>
</protein>
<comment type="caution">
    <text evidence="2">The sequence shown here is derived from an EMBL/GenBank/DDBJ whole genome shotgun (WGS) entry which is preliminary data.</text>
</comment>
<dbReference type="Gene3D" id="3.40.50.360">
    <property type="match status" value="1"/>
</dbReference>